<evidence type="ECO:0000313" key="3">
    <source>
        <dbReference type="Proteomes" id="UP001223072"/>
    </source>
</evidence>
<dbReference type="EMBL" id="JAUSZS010000004">
    <property type="protein sequence ID" value="MDQ0933261.1"/>
    <property type="molecule type" value="Genomic_DNA"/>
</dbReference>
<comment type="caution">
    <text evidence="2">The sequence shown here is derived from an EMBL/GenBank/DDBJ whole genome shotgun (WGS) entry which is preliminary data.</text>
</comment>
<keyword evidence="3" id="KW-1185">Reference proteome</keyword>
<evidence type="ECO:0000313" key="2">
    <source>
        <dbReference type="EMBL" id="MDQ0933261.1"/>
    </source>
</evidence>
<reference evidence="2 3" key="1">
    <citation type="submission" date="2023-07" db="EMBL/GenBank/DDBJ databases">
        <title>Comparative genomics of wheat-associated soil bacteria to identify genetic determinants of phenazine resistance.</title>
        <authorList>
            <person name="Mouncey N."/>
        </authorList>
    </citation>
    <scope>NUCLEOTIDE SEQUENCE [LARGE SCALE GENOMIC DNA]</scope>
    <source>
        <strain evidence="2 3">W2I16</strain>
    </source>
</reference>
<gene>
    <name evidence="2" type="ORF">QFZ49_003201</name>
</gene>
<name>A0ABU0RMP2_9ACTN</name>
<dbReference type="Proteomes" id="UP001223072">
    <property type="component" value="Unassembled WGS sequence"/>
</dbReference>
<accession>A0ABU0RMP2</accession>
<sequence>MAQVQSLISGAAQASASQAGAADERARTSAQAAGKASAAATKAYADAFKIAVQKENEETARWEKIKRDYLKEHPIEEEDDWIPDWLEDTGDTILNYGEAVFTSPDLWIGAAETGGSIFLTGFGASEDLAGGAVCLTGVGCLAGAAAIAMGTGLIVTGAYGVGDGVSRMDDGLRTALRNAEESTGRTSAGGSNEQRAMDLIRENPEYGNELPVVMKDPRWPASDGWVGQDGADRRRCRGPLRVEQADPDGSRLQVQGSRQLDGGPSDTFRHGPHEMRHMMNKEADRPSPDWPANAWPAGTRGRVIQDPTWAGPWPVEFWGTVDDLRPPFLVDHASAREGELVYWVRFDEPQVDSDGSGPYRGAEVWDRYLTRETTEPVG</sequence>
<organism evidence="2 3">
    <name type="scientific">Streptomyces turgidiscabies</name>
    <dbReference type="NCBI Taxonomy" id="85558"/>
    <lineage>
        <taxon>Bacteria</taxon>
        <taxon>Bacillati</taxon>
        <taxon>Actinomycetota</taxon>
        <taxon>Actinomycetes</taxon>
        <taxon>Kitasatosporales</taxon>
        <taxon>Streptomycetaceae</taxon>
        <taxon>Streptomyces</taxon>
    </lineage>
</organism>
<evidence type="ECO:0000256" key="1">
    <source>
        <dbReference type="SAM" id="MobiDB-lite"/>
    </source>
</evidence>
<protein>
    <submittedName>
        <fullName evidence="2">Uncharacterized protein</fullName>
    </submittedName>
</protein>
<feature type="region of interest" description="Disordered" evidence="1">
    <location>
        <begin position="240"/>
        <end position="272"/>
    </location>
</feature>
<proteinExistence type="predicted"/>